<reference evidence="1 2" key="1">
    <citation type="submission" date="2023-09" db="EMBL/GenBank/DDBJ databases">
        <title>Thalassobella suaedae gen. nov., sp. nov., a marine bacterium of the family Flavobacteriaceae isolated from a halophyte Suaeda japonica.</title>
        <authorList>
            <person name="Lee S.Y."/>
            <person name="Hwang C.Y."/>
        </authorList>
    </citation>
    <scope>NUCLEOTIDE SEQUENCE [LARGE SCALE GENOMIC DNA]</scope>
    <source>
        <strain evidence="1 2">HL-DH14</strain>
    </source>
</reference>
<gene>
    <name evidence="1" type="ORF">RHP51_04775</name>
</gene>
<dbReference type="EMBL" id="CP134537">
    <property type="protein sequence ID" value="WNH10014.1"/>
    <property type="molecule type" value="Genomic_DNA"/>
</dbReference>
<evidence type="ECO:0000313" key="2">
    <source>
        <dbReference type="Proteomes" id="UP001302806"/>
    </source>
</evidence>
<organism evidence="1 2">
    <name type="scientific">Thalassobellus suaedae</name>
    <dbReference type="NCBI Taxonomy" id="3074124"/>
    <lineage>
        <taxon>Bacteria</taxon>
        <taxon>Pseudomonadati</taxon>
        <taxon>Bacteroidota</taxon>
        <taxon>Flavobacteriia</taxon>
        <taxon>Flavobacteriales</taxon>
        <taxon>Flavobacteriaceae</taxon>
        <taxon>Thalassobellus</taxon>
    </lineage>
</organism>
<evidence type="ECO:0000313" key="1">
    <source>
        <dbReference type="EMBL" id="WNH10014.1"/>
    </source>
</evidence>
<name>A0ABY9XVN5_9FLAO</name>
<accession>A0ABY9XVN5</accession>
<dbReference type="Proteomes" id="UP001302806">
    <property type="component" value="Chromosome"/>
</dbReference>
<protein>
    <submittedName>
        <fullName evidence="1">Uncharacterized protein</fullName>
    </submittedName>
</protein>
<dbReference type="RefSeq" id="WP_415866363.1">
    <property type="nucleotide sequence ID" value="NZ_CP134537.1"/>
</dbReference>
<proteinExistence type="predicted"/>
<sequence length="81" mass="9425">MEKALKWLKENEKEAIKLIPKYDIEEIAKTMQKYADEQLLIQRVSQRSELLPKITPHLDGHEPTCNCEPCDLLRKIFGNCG</sequence>